<accession>A0A5P2CVG3</accession>
<dbReference type="RefSeq" id="WP_150205773.1">
    <property type="nucleotide sequence ID" value="NZ_CP029190.1"/>
</dbReference>
<name>A0A5P2CVG3_STRVZ</name>
<evidence type="ECO:0008006" key="4">
    <source>
        <dbReference type="Google" id="ProtNLM"/>
    </source>
</evidence>
<sequence>MRQFSYATGIAALVIAATLSTTGAATAAGPGPAADLKVDGVMTVAGSSCSWTNASTSASPPSALTVDRTTVNQPGGNLACGGGLSATLNNNPAFTFDGATARTDLIDISGRQSFISCRYKATNILWDLNATTGKYVNRAFTATKTSGSFLCPGSVTTPAGDASMLFH</sequence>
<evidence type="ECO:0000313" key="3">
    <source>
        <dbReference type="Proteomes" id="UP000325211"/>
    </source>
</evidence>
<feature type="signal peptide" evidence="1">
    <location>
        <begin position="1"/>
        <end position="27"/>
    </location>
</feature>
<feature type="chain" id="PRO_5024799981" description="Secreted protein" evidence="1">
    <location>
        <begin position="28"/>
        <end position="167"/>
    </location>
</feature>
<evidence type="ECO:0000256" key="1">
    <source>
        <dbReference type="SAM" id="SignalP"/>
    </source>
</evidence>
<protein>
    <recommendedName>
        <fullName evidence="4">Secreted protein</fullName>
    </recommendedName>
</protein>
<dbReference type="Proteomes" id="UP000325211">
    <property type="component" value="Chromosome"/>
</dbReference>
<dbReference type="OrthoDB" id="5194255at2"/>
<proteinExistence type="predicted"/>
<evidence type="ECO:0000313" key="2">
    <source>
        <dbReference type="EMBL" id="QES46892.1"/>
    </source>
</evidence>
<keyword evidence="1" id="KW-0732">Signal</keyword>
<reference evidence="2 3" key="1">
    <citation type="submission" date="2018-05" db="EMBL/GenBank/DDBJ databases">
        <title>Streptomyces venezuelae.</title>
        <authorList>
            <person name="Kim W."/>
            <person name="Lee N."/>
            <person name="Cho B.-K."/>
        </authorList>
    </citation>
    <scope>NUCLEOTIDE SEQUENCE [LARGE SCALE GENOMIC DNA]</scope>
    <source>
        <strain evidence="2 3">ATCC 21782</strain>
    </source>
</reference>
<organism evidence="2 3">
    <name type="scientific">Streptomyces venezuelae</name>
    <dbReference type="NCBI Taxonomy" id="54571"/>
    <lineage>
        <taxon>Bacteria</taxon>
        <taxon>Bacillati</taxon>
        <taxon>Actinomycetota</taxon>
        <taxon>Actinomycetes</taxon>
        <taxon>Kitasatosporales</taxon>
        <taxon>Streptomycetaceae</taxon>
        <taxon>Streptomyces</taxon>
    </lineage>
</organism>
<gene>
    <name evidence="2" type="ORF">DEJ50_02530</name>
</gene>
<dbReference type="AlphaFoldDB" id="A0A5P2CVG3"/>
<dbReference type="EMBL" id="CP029190">
    <property type="protein sequence ID" value="QES46892.1"/>
    <property type="molecule type" value="Genomic_DNA"/>
</dbReference>